<dbReference type="InterPro" id="IPR002068">
    <property type="entry name" value="A-crystallin/Hsp20_dom"/>
</dbReference>
<evidence type="ECO:0000313" key="4">
    <source>
        <dbReference type="EMBL" id="EUC54329.1"/>
    </source>
</evidence>
<evidence type="ECO:0000259" key="3">
    <source>
        <dbReference type="PROSITE" id="PS01031"/>
    </source>
</evidence>
<feature type="compositionally biased region" description="Low complexity" evidence="2">
    <location>
        <begin position="67"/>
        <end position="95"/>
    </location>
</feature>
<sequence length="522" mass="55151">MTTQTISNSIVPTLSGLLVVSHLNCGIDIKDMSFSAPLSPPTNLSPMDITPAGGSDNDTPMNTSTDPSPASTLSNAPTTSSSTSISSQQATSTPSAPVAFPKIAQFTTQVVPPTPPTPNAPTTRSRPQLTSRLSSRSGGKRHASIGSAREVPFHLPQDTPSGSTASLHNHAPSVDSATPGWNARLREMGLHIPGIGYSTPRTPKSPRSGSMSSGGATPKSPDEQRSSSYFSFRRGRTSSGASPGKSRTPPVTAPPPPAIEDVKRREKERDNMPSPIAEESPPPVGPNSKRTRANLSLDLSSTLAARGSTASLPLIGHTPIEHLVQQDDVQNKPRRASMITPLAPPPHVHTPPVHPASYEYPFLPHHAPRQPLEVRVEENPPGPGSEGGSWLISVRLPGFSPDGITVGTRRGRVLMIVADNYNDDDGGHFERRISFGYDADMAAIRAEFNGDILRVTVPRRWMFGPMGMIGRSGTLGHGPGAKPTVENPASKSAVESSSGTSGRFDPSSGPVVNIPLEIRPLK</sequence>
<feature type="region of interest" description="Disordered" evidence="2">
    <location>
        <begin position="473"/>
        <end position="522"/>
    </location>
</feature>
<dbReference type="SUPFAM" id="SSF49764">
    <property type="entry name" value="HSP20-like chaperones"/>
    <property type="match status" value="1"/>
</dbReference>
<feature type="domain" description="SHSP" evidence="3">
    <location>
        <begin position="372"/>
        <end position="474"/>
    </location>
</feature>
<feature type="region of interest" description="Disordered" evidence="2">
    <location>
        <begin position="40"/>
        <end position="95"/>
    </location>
</feature>
<dbReference type="Proteomes" id="UP000030108">
    <property type="component" value="Unassembled WGS sequence"/>
</dbReference>
<feature type="region of interest" description="Disordered" evidence="2">
    <location>
        <begin position="192"/>
        <end position="291"/>
    </location>
</feature>
<feature type="compositionally biased region" description="Polar residues" evidence="2">
    <location>
        <begin position="199"/>
        <end position="215"/>
    </location>
</feature>
<feature type="non-terminal residue" evidence="4">
    <location>
        <position position="522"/>
    </location>
</feature>
<reference evidence="5" key="1">
    <citation type="journal article" date="2014" name="Genome Announc.">
        <title>Draft genome sequence of the plant-pathogenic soil fungus Rhizoctonia solani anastomosis group 3 strain Rhs1AP.</title>
        <authorList>
            <person name="Cubeta M.A."/>
            <person name="Thomas E."/>
            <person name="Dean R.A."/>
            <person name="Jabaji S."/>
            <person name="Neate S.M."/>
            <person name="Tavantzis S."/>
            <person name="Toda T."/>
            <person name="Vilgalys R."/>
            <person name="Bharathan N."/>
            <person name="Fedorova-Abrams N."/>
            <person name="Pakala S.B."/>
            <person name="Pakala S.M."/>
            <person name="Zafar N."/>
            <person name="Joardar V."/>
            <person name="Losada L."/>
            <person name="Nierman W.C."/>
        </authorList>
    </citation>
    <scope>NUCLEOTIDE SEQUENCE [LARGE SCALE GENOMIC DNA]</scope>
    <source>
        <strain evidence="5">AG-3</strain>
    </source>
</reference>
<comment type="similarity">
    <text evidence="1">Belongs to the small heat shock protein (HSP20) family.</text>
</comment>
<evidence type="ECO:0000256" key="2">
    <source>
        <dbReference type="SAM" id="MobiDB-lite"/>
    </source>
</evidence>
<accession>X8IYL6</accession>
<organism evidence="4 5">
    <name type="scientific">Rhizoctonia solani AG-3 Rhs1AP</name>
    <dbReference type="NCBI Taxonomy" id="1086054"/>
    <lineage>
        <taxon>Eukaryota</taxon>
        <taxon>Fungi</taxon>
        <taxon>Dikarya</taxon>
        <taxon>Basidiomycota</taxon>
        <taxon>Agaricomycotina</taxon>
        <taxon>Agaricomycetes</taxon>
        <taxon>Cantharellales</taxon>
        <taxon>Ceratobasidiaceae</taxon>
        <taxon>Rhizoctonia</taxon>
    </lineage>
</organism>
<dbReference type="InterPro" id="IPR008978">
    <property type="entry name" value="HSP20-like_chaperone"/>
</dbReference>
<proteinExistence type="inferred from homology"/>
<feature type="compositionally biased region" description="Polar residues" evidence="2">
    <location>
        <begin position="158"/>
        <end position="167"/>
    </location>
</feature>
<dbReference type="AlphaFoldDB" id="X8IYL6"/>
<dbReference type="CDD" id="cd06464">
    <property type="entry name" value="ACD_sHsps-like"/>
    <property type="match status" value="1"/>
</dbReference>
<evidence type="ECO:0000313" key="5">
    <source>
        <dbReference type="Proteomes" id="UP000030108"/>
    </source>
</evidence>
<feature type="compositionally biased region" description="Polar residues" evidence="2">
    <location>
        <begin position="487"/>
        <end position="501"/>
    </location>
</feature>
<dbReference type="OrthoDB" id="1431247at2759"/>
<dbReference type="PROSITE" id="PS01031">
    <property type="entry name" value="SHSP"/>
    <property type="match status" value="1"/>
</dbReference>
<name>X8IYL6_9AGAM</name>
<feature type="compositionally biased region" description="Basic and acidic residues" evidence="2">
    <location>
        <begin position="260"/>
        <end position="271"/>
    </location>
</feature>
<dbReference type="EMBL" id="JATN01000322">
    <property type="protein sequence ID" value="EUC54329.1"/>
    <property type="molecule type" value="Genomic_DNA"/>
</dbReference>
<protein>
    <recommendedName>
        <fullName evidence="3">SHSP domain-containing protein</fullName>
    </recommendedName>
</protein>
<feature type="compositionally biased region" description="Polar residues" evidence="2">
    <location>
        <begin position="56"/>
        <end position="66"/>
    </location>
</feature>
<feature type="compositionally biased region" description="Polar residues" evidence="2">
    <location>
        <begin position="124"/>
        <end position="137"/>
    </location>
</feature>
<feature type="region of interest" description="Disordered" evidence="2">
    <location>
        <begin position="107"/>
        <end position="180"/>
    </location>
</feature>
<dbReference type="Gene3D" id="2.60.40.790">
    <property type="match status" value="1"/>
</dbReference>
<feature type="compositionally biased region" description="Low complexity" evidence="2">
    <location>
        <begin position="226"/>
        <end position="242"/>
    </location>
</feature>
<evidence type="ECO:0000256" key="1">
    <source>
        <dbReference type="PROSITE-ProRule" id="PRU00285"/>
    </source>
</evidence>
<gene>
    <name evidence="4" type="ORF">RSOL_038230</name>
</gene>
<comment type="caution">
    <text evidence="4">The sequence shown here is derived from an EMBL/GenBank/DDBJ whole genome shotgun (WGS) entry which is preliminary data.</text>
</comment>